<dbReference type="AlphaFoldDB" id="A0AAV7ICT1"/>
<keyword evidence="3" id="KW-1185">Reference proteome</keyword>
<sequence>MYVYIGVEAGKEKRVEREETRLLAPSKTSARDIGISLSNVVFRGTWCLVRTDPAVLALFTSGDKNGRRISRTTEYLIPSSVSERQALERRLIYNQTIPGLLINKPPMKKLVLVRKVVRKIAQIRLSAVETILGIAHSDLSLSLSFWSELLLLLLILLAVTKSSCAESVLVPEHGLHQEREDQTQKTEYSGGSNPIQPVCQRINIRNRLGRTQRKRGINNRSRYYDCRIVHGRLDAADTANVVQKKCNIQRSG</sequence>
<evidence type="ECO:0000256" key="1">
    <source>
        <dbReference type="SAM" id="MobiDB-lite"/>
    </source>
</evidence>
<protein>
    <submittedName>
        <fullName evidence="2">Uncharacterized protein</fullName>
    </submittedName>
</protein>
<feature type="region of interest" description="Disordered" evidence="1">
    <location>
        <begin position="175"/>
        <end position="197"/>
    </location>
</feature>
<feature type="compositionally biased region" description="Basic and acidic residues" evidence="1">
    <location>
        <begin position="175"/>
        <end position="184"/>
    </location>
</feature>
<name>A0AAV7ICT1_COTGL</name>
<organism evidence="2 3">
    <name type="scientific">Cotesia glomerata</name>
    <name type="common">Lepidopteran parasitic wasp</name>
    <name type="synonym">Apanteles glomeratus</name>
    <dbReference type="NCBI Taxonomy" id="32391"/>
    <lineage>
        <taxon>Eukaryota</taxon>
        <taxon>Metazoa</taxon>
        <taxon>Ecdysozoa</taxon>
        <taxon>Arthropoda</taxon>
        <taxon>Hexapoda</taxon>
        <taxon>Insecta</taxon>
        <taxon>Pterygota</taxon>
        <taxon>Neoptera</taxon>
        <taxon>Endopterygota</taxon>
        <taxon>Hymenoptera</taxon>
        <taxon>Apocrita</taxon>
        <taxon>Ichneumonoidea</taxon>
        <taxon>Braconidae</taxon>
        <taxon>Microgastrinae</taxon>
        <taxon>Cotesia</taxon>
    </lineage>
</organism>
<dbReference type="Proteomes" id="UP000826195">
    <property type="component" value="Unassembled WGS sequence"/>
</dbReference>
<dbReference type="EMBL" id="JAHXZJ010001864">
    <property type="protein sequence ID" value="KAH0550105.1"/>
    <property type="molecule type" value="Genomic_DNA"/>
</dbReference>
<accession>A0AAV7ICT1</accession>
<gene>
    <name evidence="2" type="ORF">KQX54_017417</name>
</gene>
<evidence type="ECO:0000313" key="2">
    <source>
        <dbReference type="EMBL" id="KAH0550105.1"/>
    </source>
</evidence>
<comment type="caution">
    <text evidence="2">The sequence shown here is derived from an EMBL/GenBank/DDBJ whole genome shotgun (WGS) entry which is preliminary data.</text>
</comment>
<evidence type="ECO:0000313" key="3">
    <source>
        <dbReference type="Proteomes" id="UP000826195"/>
    </source>
</evidence>
<reference evidence="2 3" key="1">
    <citation type="journal article" date="2021" name="J. Hered.">
        <title>A chromosome-level genome assembly of the parasitoid wasp, Cotesia glomerata (Hymenoptera: Braconidae).</title>
        <authorList>
            <person name="Pinto B.J."/>
            <person name="Weis J.J."/>
            <person name="Gamble T."/>
            <person name="Ode P.J."/>
            <person name="Paul R."/>
            <person name="Zaspel J.M."/>
        </authorList>
    </citation>
    <scope>NUCLEOTIDE SEQUENCE [LARGE SCALE GENOMIC DNA]</scope>
    <source>
        <strain evidence="2">CgM1</strain>
    </source>
</reference>
<feature type="compositionally biased region" description="Polar residues" evidence="1">
    <location>
        <begin position="185"/>
        <end position="195"/>
    </location>
</feature>
<proteinExistence type="predicted"/>